<accession>X0UQC2</accession>
<proteinExistence type="predicted"/>
<comment type="caution">
    <text evidence="2">The sequence shown here is derived from an EMBL/GenBank/DDBJ whole genome shotgun (WGS) entry which is preliminary data.</text>
</comment>
<evidence type="ECO:0000313" key="2">
    <source>
        <dbReference type="EMBL" id="GAG08014.1"/>
    </source>
</evidence>
<feature type="region of interest" description="Disordered" evidence="1">
    <location>
        <begin position="1"/>
        <end position="21"/>
    </location>
</feature>
<protein>
    <submittedName>
        <fullName evidence="2">Uncharacterized protein</fullName>
    </submittedName>
</protein>
<sequence>MPGELSPGSTPRRWIPDGGEQKLRDKIHRESKFADNHKNLPFNFSKPPRSGKSYLFKCLECGHTFSAFKNTIMCICSICKKAAKTERVDG</sequence>
<name>X0UQC2_9ZZZZ</name>
<dbReference type="EMBL" id="BARS01020500">
    <property type="protein sequence ID" value="GAG08014.1"/>
    <property type="molecule type" value="Genomic_DNA"/>
</dbReference>
<gene>
    <name evidence="2" type="ORF">S01H1_33048</name>
</gene>
<evidence type="ECO:0000256" key="1">
    <source>
        <dbReference type="SAM" id="MobiDB-lite"/>
    </source>
</evidence>
<organism evidence="2">
    <name type="scientific">marine sediment metagenome</name>
    <dbReference type="NCBI Taxonomy" id="412755"/>
    <lineage>
        <taxon>unclassified sequences</taxon>
        <taxon>metagenomes</taxon>
        <taxon>ecological metagenomes</taxon>
    </lineage>
</organism>
<dbReference type="AlphaFoldDB" id="X0UQC2"/>
<reference evidence="2" key="1">
    <citation type="journal article" date="2014" name="Front. Microbiol.">
        <title>High frequency of phylogenetically diverse reductive dehalogenase-homologous genes in deep subseafloor sedimentary metagenomes.</title>
        <authorList>
            <person name="Kawai M."/>
            <person name="Futagami T."/>
            <person name="Toyoda A."/>
            <person name="Takaki Y."/>
            <person name="Nishi S."/>
            <person name="Hori S."/>
            <person name="Arai W."/>
            <person name="Tsubouchi T."/>
            <person name="Morono Y."/>
            <person name="Uchiyama I."/>
            <person name="Ito T."/>
            <person name="Fujiyama A."/>
            <person name="Inagaki F."/>
            <person name="Takami H."/>
        </authorList>
    </citation>
    <scope>NUCLEOTIDE SEQUENCE</scope>
    <source>
        <strain evidence="2">Expedition CK06-06</strain>
    </source>
</reference>